<keyword evidence="2" id="KW-1133">Transmembrane helix</keyword>
<dbReference type="EMBL" id="JAVYJV010000024">
    <property type="protein sequence ID" value="KAK4337940.1"/>
    <property type="molecule type" value="Genomic_DNA"/>
</dbReference>
<name>A0AAE1QQM3_9SOLA</name>
<keyword evidence="2" id="KW-0472">Membrane</keyword>
<gene>
    <name evidence="3" type="ORF">RND71_042427</name>
</gene>
<feature type="transmembrane region" description="Helical" evidence="2">
    <location>
        <begin position="60"/>
        <end position="79"/>
    </location>
</feature>
<keyword evidence="2" id="KW-0812">Transmembrane</keyword>
<dbReference type="AlphaFoldDB" id="A0AAE1QQM3"/>
<comment type="caution">
    <text evidence="3">The sequence shown here is derived from an EMBL/GenBank/DDBJ whole genome shotgun (WGS) entry which is preliminary data.</text>
</comment>
<sequence>MVKTRNVKSKTGQANETKTKARTDAVFVQNKRSKRVGVYLTSPDSELRRCFEMSNPRENVFFLIISSWYFLISPSDFLLMSSFKTSPLIHFIYATSYNSQIMLEDRENYIWKIEQKYEEKKLEIMFNQLYEAKINLYELDATKIKGLLKLSSLTHAKLDERKKYLDEQSHTSPPPSLLSNFKPTTEDDVGQRSGFHARGHQQVWWVEAMD</sequence>
<reference evidence="3" key="1">
    <citation type="submission" date="2023-12" db="EMBL/GenBank/DDBJ databases">
        <title>Genome assembly of Anisodus tanguticus.</title>
        <authorList>
            <person name="Wang Y.-J."/>
        </authorList>
    </citation>
    <scope>NUCLEOTIDE SEQUENCE</scope>
    <source>
        <strain evidence="3">KB-2021</strain>
        <tissue evidence="3">Leaf</tissue>
    </source>
</reference>
<evidence type="ECO:0000256" key="2">
    <source>
        <dbReference type="SAM" id="Phobius"/>
    </source>
</evidence>
<keyword evidence="4" id="KW-1185">Reference proteome</keyword>
<proteinExistence type="predicted"/>
<evidence type="ECO:0000313" key="4">
    <source>
        <dbReference type="Proteomes" id="UP001291623"/>
    </source>
</evidence>
<protein>
    <submittedName>
        <fullName evidence="3">Uncharacterized protein</fullName>
    </submittedName>
</protein>
<accession>A0AAE1QQM3</accession>
<organism evidence="3 4">
    <name type="scientific">Anisodus tanguticus</name>
    <dbReference type="NCBI Taxonomy" id="243964"/>
    <lineage>
        <taxon>Eukaryota</taxon>
        <taxon>Viridiplantae</taxon>
        <taxon>Streptophyta</taxon>
        <taxon>Embryophyta</taxon>
        <taxon>Tracheophyta</taxon>
        <taxon>Spermatophyta</taxon>
        <taxon>Magnoliopsida</taxon>
        <taxon>eudicotyledons</taxon>
        <taxon>Gunneridae</taxon>
        <taxon>Pentapetalae</taxon>
        <taxon>asterids</taxon>
        <taxon>lamiids</taxon>
        <taxon>Solanales</taxon>
        <taxon>Solanaceae</taxon>
        <taxon>Solanoideae</taxon>
        <taxon>Hyoscyameae</taxon>
        <taxon>Anisodus</taxon>
    </lineage>
</organism>
<evidence type="ECO:0000256" key="1">
    <source>
        <dbReference type="SAM" id="MobiDB-lite"/>
    </source>
</evidence>
<evidence type="ECO:0000313" key="3">
    <source>
        <dbReference type="EMBL" id="KAK4337940.1"/>
    </source>
</evidence>
<dbReference type="Proteomes" id="UP001291623">
    <property type="component" value="Unassembled WGS sequence"/>
</dbReference>
<feature type="region of interest" description="Disordered" evidence="1">
    <location>
        <begin position="164"/>
        <end position="193"/>
    </location>
</feature>